<dbReference type="EMBL" id="JAGTJS010000003">
    <property type="protein sequence ID" value="KAH7272907.1"/>
    <property type="molecule type" value="Genomic_DNA"/>
</dbReference>
<evidence type="ECO:0000313" key="4">
    <source>
        <dbReference type="Proteomes" id="UP000736672"/>
    </source>
</evidence>
<keyword evidence="2" id="KW-0812">Transmembrane</keyword>
<name>A0A9P9L2M2_FUSSL</name>
<proteinExistence type="predicted"/>
<dbReference type="AlphaFoldDB" id="A0A9P9L2M2"/>
<feature type="region of interest" description="Disordered" evidence="1">
    <location>
        <begin position="88"/>
        <end position="113"/>
    </location>
</feature>
<dbReference type="Proteomes" id="UP000736672">
    <property type="component" value="Unassembled WGS sequence"/>
</dbReference>
<evidence type="ECO:0000256" key="1">
    <source>
        <dbReference type="SAM" id="MobiDB-lite"/>
    </source>
</evidence>
<keyword evidence="4" id="KW-1185">Reference proteome</keyword>
<gene>
    <name evidence="3" type="ORF">B0J15DRAFT_460634</name>
</gene>
<organism evidence="3 4">
    <name type="scientific">Fusarium solani</name>
    <name type="common">Filamentous fungus</name>
    <dbReference type="NCBI Taxonomy" id="169388"/>
    <lineage>
        <taxon>Eukaryota</taxon>
        <taxon>Fungi</taxon>
        <taxon>Dikarya</taxon>
        <taxon>Ascomycota</taxon>
        <taxon>Pezizomycotina</taxon>
        <taxon>Sordariomycetes</taxon>
        <taxon>Hypocreomycetidae</taxon>
        <taxon>Hypocreales</taxon>
        <taxon>Nectriaceae</taxon>
        <taxon>Fusarium</taxon>
        <taxon>Fusarium solani species complex</taxon>
    </lineage>
</organism>
<evidence type="ECO:0000313" key="3">
    <source>
        <dbReference type="EMBL" id="KAH7272907.1"/>
    </source>
</evidence>
<sequence length="226" mass="23983">MPRGRLPPPLPLGRASSPVAGTRGAHQVVIGQQHHHHDEKLAHKGDNASRTAQHAVPTCPSTGEKNACNQRHTLTPLYPVAARCSSTQRGVKRTGQPLGDRCLPAPRPASTRHAARVPAVDARGKACMNRAQLGLPVNRWQQKDETTYYVARLGYSDSARSVVELLGWLLALTAVVVTGGFVGPLIAAARPGVSFEARPKVQDGQYILAGVLITSAPSSRRAVGGV</sequence>
<evidence type="ECO:0000256" key="2">
    <source>
        <dbReference type="SAM" id="Phobius"/>
    </source>
</evidence>
<keyword evidence="2" id="KW-0472">Membrane</keyword>
<feature type="compositionally biased region" description="Pro residues" evidence="1">
    <location>
        <begin position="1"/>
        <end position="11"/>
    </location>
</feature>
<keyword evidence="2" id="KW-1133">Transmembrane helix</keyword>
<feature type="transmembrane region" description="Helical" evidence="2">
    <location>
        <begin position="165"/>
        <end position="188"/>
    </location>
</feature>
<reference evidence="3" key="1">
    <citation type="journal article" date="2021" name="Nat. Commun.">
        <title>Genetic determinants of endophytism in the Arabidopsis root mycobiome.</title>
        <authorList>
            <person name="Mesny F."/>
            <person name="Miyauchi S."/>
            <person name="Thiergart T."/>
            <person name="Pickel B."/>
            <person name="Atanasova L."/>
            <person name="Karlsson M."/>
            <person name="Huettel B."/>
            <person name="Barry K.W."/>
            <person name="Haridas S."/>
            <person name="Chen C."/>
            <person name="Bauer D."/>
            <person name="Andreopoulos W."/>
            <person name="Pangilinan J."/>
            <person name="LaButti K."/>
            <person name="Riley R."/>
            <person name="Lipzen A."/>
            <person name="Clum A."/>
            <person name="Drula E."/>
            <person name="Henrissat B."/>
            <person name="Kohler A."/>
            <person name="Grigoriev I.V."/>
            <person name="Martin F.M."/>
            <person name="Hacquard S."/>
        </authorList>
    </citation>
    <scope>NUCLEOTIDE SEQUENCE</scope>
    <source>
        <strain evidence="3">FSSC 5 MPI-SDFR-AT-0091</strain>
    </source>
</reference>
<protein>
    <submittedName>
        <fullName evidence="3">Uncharacterized protein</fullName>
    </submittedName>
</protein>
<accession>A0A9P9L2M2</accession>
<feature type="region of interest" description="Disordered" evidence="1">
    <location>
        <begin position="1"/>
        <end position="64"/>
    </location>
</feature>
<feature type="compositionally biased region" description="Basic and acidic residues" evidence="1">
    <location>
        <begin position="36"/>
        <end position="47"/>
    </location>
</feature>
<comment type="caution">
    <text evidence="3">The sequence shown here is derived from an EMBL/GenBank/DDBJ whole genome shotgun (WGS) entry which is preliminary data.</text>
</comment>